<dbReference type="RefSeq" id="WP_190903020.1">
    <property type="nucleotide sequence ID" value="NZ_AP023439.1"/>
</dbReference>
<keyword evidence="1" id="KW-0812">Transmembrane</keyword>
<name>A0A7G1NMH0_9ACTN</name>
<feature type="transmembrane region" description="Helical" evidence="1">
    <location>
        <begin position="12"/>
        <end position="35"/>
    </location>
</feature>
<proteinExistence type="predicted"/>
<sequence>MGDIAKGVLGGAWTLLVGWILPTALNLAVFLLAVAPSLRGLGPLERLRGVSGLGTGLTLLTGALLLGLVANACQNALYRLLEGYLLWPARAFEAGCRRSRRNRAFLADRLTVLRLERRAAQQGPLGTGDAEELARLLADPRLARAAARDRRRTAVQRGLLRERFARFPIADDQIAPTRLGNAIRRFEEYGWDRYRLDTQLLWNELTGCVPDQIRRQSELARASVDFFVALLSGHVAVALAAVLALAAGSRPDRLVLVSTLVVLTLLVPVWYRSAVTATDEWAAAVRALVNTGRKPLAASLGLALPQTLAAERDMWTMVSRLSRIPYHERAAALDPYRAEPTPDPAPATS</sequence>
<feature type="transmembrane region" description="Helical" evidence="1">
    <location>
        <begin position="254"/>
        <end position="271"/>
    </location>
</feature>
<accession>A0A7G1NMH0</accession>
<feature type="transmembrane region" description="Helical" evidence="1">
    <location>
        <begin position="226"/>
        <end position="247"/>
    </location>
</feature>
<keyword evidence="1" id="KW-1133">Transmembrane helix</keyword>
<evidence type="ECO:0000256" key="1">
    <source>
        <dbReference type="SAM" id="Phobius"/>
    </source>
</evidence>
<dbReference type="EMBL" id="AP023439">
    <property type="protein sequence ID" value="BCL23572.1"/>
    <property type="molecule type" value="Genomic_DNA"/>
</dbReference>
<evidence type="ECO:0000313" key="3">
    <source>
        <dbReference type="Proteomes" id="UP000516373"/>
    </source>
</evidence>
<dbReference type="AlphaFoldDB" id="A0A7G1NMH0"/>
<feature type="transmembrane region" description="Helical" evidence="1">
    <location>
        <begin position="47"/>
        <end position="70"/>
    </location>
</feature>
<keyword evidence="1" id="KW-0472">Membrane</keyword>
<protein>
    <submittedName>
        <fullName evidence="2">Uncharacterized protein</fullName>
    </submittedName>
</protein>
<reference evidence="2 3" key="1">
    <citation type="journal article" date="2014" name="Int. J. Syst. Evol. Microbiol.">
        <title>Complete genome sequence of Corynebacterium casei LMG S-19264T (=DSM 44701T), isolated from a smear-ripened cheese.</title>
        <authorList>
            <consortium name="US DOE Joint Genome Institute (JGI-PGF)"/>
            <person name="Walter F."/>
            <person name="Albersmeier A."/>
            <person name="Kalinowski J."/>
            <person name="Ruckert C."/>
        </authorList>
    </citation>
    <scope>NUCLEOTIDE SEQUENCE [LARGE SCALE GENOMIC DNA]</scope>
    <source>
        <strain evidence="2 3">JCM 4255</strain>
    </source>
</reference>
<dbReference type="KEGG" id="stui:GCM10017668_54150"/>
<evidence type="ECO:0000313" key="2">
    <source>
        <dbReference type="EMBL" id="BCL23572.1"/>
    </source>
</evidence>
<dbReference type="Proteomes" id="UP000516373">
    <property type="component" value="Chromosome"/>
</dbReference>
<gene>
    <name evidence="2" type="ORF">GCM10017668_54150</name>
</gene>
<organism evidence="2 3">
    <name type="scientific">Streptomyces tuirus</name>
    <dbReference type="NCBI Taxonomy" id="68278"/>
    <lineage>
        <taxon>Bacteria</taxon>
        <taxon>Bacillati</taxon>
        <taxon>Actinomycetota</taxon>
        <taxon>Actinomycetes</taxon>
        <taxon>Kitasatosporales</taxon>
        <taxon>Streptomycetaceae</taxon>
        <taxon>Streptomyces</taxon>
    </lineage>
</organism>